<evidence type="ECO:0000259" key="4">
    <source>
        <dbReference type="PROSITE" id="PS50110"/>
    </source>
</evidence>
<keyword evidence="1" id="KW-0145">Chemotaxis</keyword>
<evidence type="ECO:0000313" key="6">
    <source>
        <dbReference type="Proteomes" id="UP001249020"/>
    </source>
</evidence>
<dbReference type="PROSITE" id="PS50110">
    <property type="entry name" value="RESPONSE_REGULATORY"/>
    <property type="match status" value="1"/>
</dbReference>
<protein>
    <submittedName>
        <fullName evidence="5">Response regulator</fullName>
    </submittedName>
</protein>
<dbReference type="RefSeq" id="WP_311361194.1">
    <property type="nucleotide sequence ID" value="NZ_JAVRIE010000002.1"/>
</dbReference>
<reference evidence="5 6" key="1">
    <citation type="submission" date="2023-09" db="EMBL/GenBank/DDBJ databases">
        <authorList>
            <person name="Rey-Velasco X."/>
        </authorList>
    </citation>
    <scope>NUCLEOTIDE SEQUENCE [LARGE SCALE GENOMIC DNA]</scope>
    <source>
        <strain evidence="5 6">W409</strain>
    </source>
</reference>
<dbReference type="PANTHER" id="PTHR44591:SF24">
    <property type="entry name" value="PROTEIN-GLUTAMATE METHYLESTERASE_PROTEIN-GLUTAMINE GLUTAMINASE 1"/>
    <property type="match status" value="1"/>
</dbReference>
<gene>
    <name evidence="5" type="ORF">RM544_07775</name>
</gene>
<name>A0AAW8R3K6_9ALTE</name>
<feature type="domain" description="Response regulatory" evidence="4">
    <location>
        <begin position="4"/>
        <end position="119"/>
    </location>
</feature>
<dbReference type="InterPro" id="IPR050595">
    <property type="entry name" value="Bact_response_regulator"/>
</dbReference>
<dbReference type="InterPro" id="IPR001789">
    <property type="entry name" value="Sig_transdc_resp-reg_receiver"/>
</dbReference>
<dbReference type="GO" id="GO:0006935">
    <property type="term" value="P:chemotaxis"/>
    <property type="evidence" value="ECO:0007669"/>
    <property type="project" value="UniProtKB-KW"/>
</dbReference>
<dbReference type="Pfam" id="PF00072">
    <property type="entry name" value="Response_reg"/>
    <property type="match status" value="1"/>
</dbReference>
<accession>A0AAW8R3K6</accession>
<dbReference type="SUPFAM" id="SSF103039">
    <property type="entry name" value="CheC-like"/>
    <property type="match status" value="1"/>
</dbReference>
<dbReference type="Gene3D" id="3.40.1550.10">
    <property type="entry name" value="CheC-like"/>
    <property type="match status" value="1"/>
</dbReference>
<sequence>MTVSVLICDDSGFARKAMARSLPDGWDIDISFAEHGQEAIDMIKEGKGDILFLDLNMPVLDGYQTMEIIRKQDLPTLVIVVSGDVQEEARNRMLAMGAIDFIRKPIDNEKLTTILAKYGIYNGDTSASHREQTTQLSDTADEDEKLDAFRELANVAMGQAGENLAKVLNEFIELPIPNVSLLHTNELHMALDEVNQNSQMSAVSKGFISTGISGEAIILFNDSNVENMANLLGATNDENHEGAEVEALMDVSNILIGACLNALSAQLNVKFTHNSPIILGLHCDLYELMNNHVSRWDKVLAIEIAYAISKHNLNFELLLLIPDQDVDKVFNRLVFQKVG</sequence>
<dbReference type="SMART" id="SM00448">
    <property type="entry name" value="REC"/>
    <property type="match status" value="1"/>
</dbReference>
<dbReference type="EMBL" id="JAVRIE010000002">
    <property type="protein sequence ID" value="MDT0582435.1"/>
    <property type="molecule type" value="Genomic_DNA"/>
</dbReference>
<dbReference type="PANTHER" id="PTHR44591">
    <property type="entry name" value="STRESS RESPONSE REGULATOR PROTEIN 1"/>
    <property type="match status" value="1"/>
</dbReference>
<dbReference type="InterPro" id="IPR028976">
    <property type="entry name" value="CheC-like_sf"/>
</dbReference>
<proteinExistence type="predicted"/>
<dbReference type="CDD" id="cd17593">
    <property type="entry name" value="REC_CheC-like"/>
    <property type="match status" value="1"/>
</dbReference>
<feature type="modified residue" description="4-aspartylphosphate" evidence="3">
    <location>
        <position position="54"/>
    </location>
</feature>
<dbReference type="CDD" id="cd17910">
    <property type="entry name" value="CheC_ClassII"/>
    <property type="match status" value="1"/>
</dbReference>
<dbReference type="InterPro" id="IPR011006">
    <property type="entry name" value="CheY-like_superfamily"/>
</dbReference>
<evidence type="ECO:0000256" key="1">
    <source>
        <dbReference type="ARBA" id="ARBA00022500"/>
    </source>
</evidence>
<dbReference type="Proteomes" id="UP001249020">
    <property type="component" value="Unassembled WGS sequence"/>
</dbReference>
<evidence type="ECO:0000256" key="2">
    <source>
        <dbReference type="ARBA" id="ARBA00022553"/>
    </source>
</evidence>
<dbReference type="AlphaFoldDB" id="A0AAW8R3K6"/>
<keyword evidence="2 3" id="KW-0597">Phosphoprotein</keyword>
<evidence type="ECO:0000256" key="3">
    <source>
        <dbReference type="PROSITE-ProRule" id="PRU00169"/>
    </source>
</evidence>
<dbReference type="Gene3D" id="3.40.50.2300">
    <property type="match status" value="1"/>
</dbReference>
<dbReference type="GO" id="GO:0000160">
    <property type="term" value="P:phosphorelay signal transduction system"/>
    <property type="evidence" value="ECO:0007669"/>
    <property type="project" value="InterPro"/>
</dbReference>
<comment type="caution">
    <text evidence="5">The sequence shown here is derived from an EMBL/GenBank/DDBJ whole genome shotgun (WGS) entry which is preliminary data.</text>
</comment>
<keyword evidence="6" id="KW-1185">Reference proteome</keyword>
<evidence type="ECO:0000313" key="5">
    <source>
        <dbReference type="EMBL" id="MDT0582435.1"/>
    </source>
</evidence>
<dbReference type="SUPFAM" id="SSF52172">
    <property type="entry name" value="CheY-like"/>
    <property type="match status" value="1"/>
</dbReference>
<organism evidence="5 6">
    <name type="scientific">Brumicola blandensis</name>
    <dbReference type="NCBI Taxonomy" id="3075611"/>
    <lineage>
        <taxon>Bacteria</taxon>
        <taxon>Pseudomonadati</taxon>
        <taxon>Pseudomonadota</taxon>
        <taxon>Gammaproteobacteria</taxon>
        <taxon>Alteromonadales</taxon>
        <taxon>Alteromonadaceae</taxon>
        <taxon>Brumicola</taxon>
    </lineage>
</organism>